<sequence>MILFYVLILSVHLIRGTESRTEIINTGVDNGHISSSTVSSALGTETDPCALYSPPKPDFSAPGRRISETKCLEYKWEIKTVAERNNRSEECQADNKKKLLPGDRNGNTHLLQFPHLGAVGWKKDDGTWGFHCGCSLISPQFVLVVAHCAGTNKLPYKNKSPEIVRLGVNNIYQVTDENSSPIDNKIVKIILHPNYNPLRINNDIALLKLEKEIGFTELVHPACLWPKDDLSELGPTATLTGWGNREASDDNARGELFATVVELMDSKECSKTAENFYRNQWPTLTENQLCAGKVDGELEACKMRMGGPLQVKIPLPGVSTDYNLYYTIGIASLGTKCDLKVHLDVYTRVSSFIDWIENEVWS</sequence>
<comment type="caution">
    <text evidence="1">The sequence shown here is derived from an EMBL/GenBank/DDBJ whole genome shotgun (WGS) entry which is preliminary data.</text>
</comment>
<dbReference type="Proteomes" id="UP000824533">
    <property type="component" value="Linkage Group LG16"/>
</dbReference>
<protein>
    <submittedName>
        <fullName evidence="1">Uncharacterized protein</fullName>
    </submittedName>
</protein>
<reference evidence="1 2" key="1">
    <citation type="journal article" date="2021" name="Front. Genet.">
        <title>Chromosome-Level Genome Assembly Reveals Significant Gene Expansion in the Toll and IMD Signaling Pathways of Dendrolimus kikuchii.</title>
        <authorList>
            <person name="Zhou J."/>
            <person name="Wu P."/>
            <person name="Xiong Z."/>
            <person name="Liu N."/>
            <person name="Zhao N."/>
            <person name="Ji M."/>
            <person name="Qiu Y."/>
            <person name="Yang B."/>
        </authorList>
    </citation>
    <scope>NUCLEOTIDE SEQUENCE [LARGE SCALE GENOMIC DNA]</scope>
    <source>
        <strain evidence="1">Ann1</strain>
    </source>
</reference>
<dbReference type="EMBL" id="CM034402">
    <property type="protein sequence ID" value="KAJ0174990.1"/>
    <property type="molecule type" value="Genomic_DNA"/>
</dbReference>
<name>A0ACC1CTP8_9NEOP</name>
<accession>A0ACC1CTP8</accession>
<gene>
    <name evidence="1" type="ORF">K1T71_009131</name>
</gene>
<keyword evidence="2" id="KW-1185">Reference proteome</keyword>
<organism evidence="1 2">
    <name type="scientific">Dendrolimus kikuchii</name>
    <dbReference type="NCBI Taxonomy" id="765133"/>
    <lineage>
        <taxon>Eukaryota</taxon>
        <taxon>Metazoa</taxon>
        <taxon>Ecdysozoa</taxon>
        <taxon>Arthropoda</taxon>
        <taxon>Hexapoda</taxon>
        <taxon>Insecta</taxon>
        <taxon>Pterygota</taxon>
        <taxon>Neoptera</taxon>
        <taxon>Endopterygota</taxon>
        <taxon>Lepidoptera</taxon>
        <taxon>Glossata</taxon>
        <taxon>Ditrysia</taxon>
        <taxon>Bombycoidea</taxon>
        <taxon>Lasiocampidae</taxon>
        <taxon>Dendrolimus</taxon>
    </lineage>
</organism>
<evidence type="ECO:0000313" key="1">
    <source>
        <dbReference type="EMBL" id="KAJ0174990.1"/>
    </source>
</evidence>
<proteinExistence type="predicted"/>
<evidence type="ECO:0000313" key="2">
    <source>
        <dbReference type="Proteomes" id="UP000824533"/>
    </source>
</evidence>